<protein>
    <submittedName>
        <fullName evidence="2">Uncharacterized protein</fullName>
    </submittedName>
</protein>
<keyword evidence="3" id="KW-1185">Reference proteome</keyword>
<organism evidence="2 3">
    <name type="scientific">Glonium stellatum</name>
    <dbReference type="NCBI Taxonomy" id="574774"/>
    <lineage>
        <taxon>Eukaryota</taxon>
        <taxon>Fungi</taxon>
        <taxon>Dikarya</taxon>
        <taxon>Ascomycota</taxon>
        <taxon>Pezizomycotina</taxon>
        <taxon>Dothideomycetes</taxon>
        <taxon>Pleosporomycetidae</taxon>
        <taxon>Gloniales</taxon>
        <taxon>Gloniaceae</taxon>
        <taxon>Glonium</taxon>
    </lineage>
</organism>
<dbReference type="AlphaFoldDB" id="A0A8E2ERL3"/>
<gene>
    <name evidence="2" type="ORF">AOQ84DRAFT_145604</name>
</gene>
<dbReference type="EMBL" id="KV750716">
    <property type="protein sequence ID" value="OCL03531.1"/>
    <property type="molecule type" value="Genomic_DNA"/>
</dbReference>
<dbReference type="PANTHER" id="PTHR34693">
    <property type="entry name" value="PROTEIN PAR32"/>
    <property type="match status" value="1"/>
</dbReference>
<accession>A0A8E2ERL3</accession>
<evidence type="ECO:0000256" key="1">
    <source>
        <dbReference type="SAM" id="MobiDB-lite"/>
    </source>
</evidence>
<dbReference type="InterPro" id="IPR022024">
    <property type="entry name" value="DUF3602"/>
</dbReference>
<reference evidence="2 3" key="1">
    <citation type="journal article" date="2016" name="Nat. Commun.">
        <title>Ectomycorrhizal ecology is imprinted in the genome of the dominant symbiotic fungus Cenococcum geophilum.</title>
        <authorList>
            <consortium name="DOE Joint Genome Institute"/>
            <person name="Peter M."/>
            <person name="Kohler A."/>
            <person name="Ohm R.A."/>
            <person name="Kuo A."/>
            <person name="Krutzmann J."/>
            <person name="Morin E."/>
            <person name="Arend M."/>
            <person name="Barry K.W."/>
            <person name="Binder M."/>
            <person name="Choi C."/>
            <person name="Clum A."/>
            <person name="Copeland A."/>
            <person name="Grisel N."/>
            <person name="Haridas S."/>
            <person name="Kipfer T."/>
            <person name="LaButti K."/>
            <person name="Lindquist E."/>
            <person name="Lipzen A."/>
            <person name="Maire R."/>
            <person name="Meier B."/>
            <person name="Mihaltcheva S."/>
            <person name="Molinier V."/>
            <person name="Murat C."/>
            <person name="Poggeler S."/>
            <person name="Quandt C.A."/>
            <person name="Sperisen C."/>
            <person name="Tritt A."/>
            <person name="Tisserant E."/>
            <person name="Crous P.W."/>
            <person name="Henrissat B."/>
            <person name="Nehls U."/>
            <person name="Egli S."/>
            <person name="Spatafora J.W."/>
            <person name="Grigoriev I.V."/>
            <person name="Martin F.M."/>
        </authorList>
    </citation>
    <scope>NUCLEOTIDE SEQUENCE [LARGE SCALE GENOMIC DNA]</scope>
    <source>
        <strain evidence="2 3">CBS 207.34</strain>
    </source>
</reference>
<dbReference type="Pfam" id="PF12223">
    <property type="entry name" value="DUF3602"/>
    <property type="match status" value="1"/>
</dbReference>
<sequence>MSSYQITEPHPSVPASNYYHAGRGGAGNITRVNPKNVTSGPDATGPASLVKLTPPPSNALFTSGRGGAGNVHRERERAMFSFDEELAQQRRMMDNAAPVYHIGRGGAGNAVDEMNPRTSRQNSASSTISTESTSSRRRASIEGAWHRVSRSFSRQ</sequence>
<feature type="compositionally biased region" description="Low complexity" evidence="1">
    <location>
        <begin position="123"/>
        <end position="133"/>
    </location>
</feature>
<name>A0A8E2ERL3_9PEZI</name>
<dbReference type="OrthoDB" id="5424462at2759"/>
<evidence type="ECO:0000313" key="3">
    <source>
        <dbReference type="Proteomes" id="UP000250140"/>
    </source>
</evidence>
<evidence type="ECO:0000313" key="2">
    <source>
        <dbReference type="EMBL" id="OCL03531.1"/>
    </source>
</evidence>
<feature type="region of interest" description="Disordered" evidence="1">
    <location>
        <begin position="1"/>
        <end position="71"/>
    </location>
</feature>
<dbReference type="Proteomes" id="UP000250140">
    <property type="component" value="Unassembled WGS sequence"/>
</dbReference>
<dbReference type="InterPro" id="IPR053203">
    <property type="entry name" value="Cisplatin_resist-associated"/>
</dbReference>
<proteinExistence type="predicted"/>
<dbReference type="PANTHER" id="PTHR34693:SF2">
    <property type="entry name" value="DUF3602 DOMAIN-CONTAINING PROTEIN"/>
    <property type="match status" value="1"/>
</dbReference>
<feature type="region of interest" description="Disordered" evidence="1">
    <location>
        <begin position="107"/>
        <end position="155"/>
    </location>
</feature>
<feature type="compositionally biased region" description="Polar residues" evidence="1">
    <location>
        <begin position="30"/>
        <end position="41"/>
    </location>
</feature>